<dbReference type="RefSeq" id="WP_158510226.1">
    <property type="nucleotide sequence ID" value="NZ_BJMC01000013.1"/>
</dbReference>
<dbReference type="STRING" id="2045.KR76_00144"/>
<accession>A0A0C5XHR9</accession>
<dbReference type="Proteomes" id="UP000030300">
    <property type="component" value="Chromosome"/>
</dbReference>
<evidence type="ECO:0000313" key="2">
    <source>
        <dbReference type="Proteomes" id="UP000030300"/>
    </source>
</evidence>
<dbReference type="EMBL" id="CP009896">
    <property type="protein sequence ID" value="AJR18701.1"/>
    <property type="molecule type" value="Genomic_DNA"/>
</dbReference>
<organism evidence="1 2">
    <name type="scientific">Nocardioides simplex</name>
    <name type="common">Arthrobacter simplex</name>
    <dbReference type="NCBI Taxonomy" id="2045"/>
    <lineage>
        <taxon>Bacteria</taxon>
        <taxon>Bacillati</taxon>
        <taxon>Actinomycetota</taxon>
        <taxon>Actinomycetes</taxon>
        <taxon>Propionibacteriales</taxon>
        <taxon>Nocardioidaceae</taxon>
        <taxon>Pimelobacter</taxon>
    </lineage>
</organism>
<gene>
    <name evidence="1" type="ORF">KR76_00144</name>
</gene>
<dbReference type="GeneID" id="96612857"/>
<dbReference type="AlphaFoldDB" id="A0A0C5XHR9"/>
<dbReference type="KEGG" id="psim:KR76_00144"/>
<evidence type="ECO:0000313" key="1">
    <source>
        <dbReference type="EMBL" id="AJR18701.1"/>
    </source>
</evidence>
<sequence length="47" mass="5023">MDVLLSIGAIWVGAAALFTFGVSRAGALDAPFQVERVRPVVRPQSRP</sequence>
<protein>
    <submittedName>
        <fullName evidence="1">Uncharacterized protein</fullName>
    </submittedName>
</protein>
<dbReference type="HOGENOM" id="CLU_3170818_0_0_11"/>
<name>A0A0C5XHR9_NOCSI</name>
<reference evidence="1 2" key="1">
    <citation type="journal article" date="2015" name="Genome Announc.">
        <title>Complete Genome Sequence of Steroid-Transforming Nocardioides simplex VKM Ac-2033D.</title>
        <authorList>
            <person name="Shtratnikova V.Y."/>
            <person name="Schelkunov M.I."/>
            <person name="Pekov Y.A."/>
            <person name="Fokina V.V."/>
            <person name="Logacheva M.D."/>
            <person name="Sokolov S.L."/>
            <person name="Bragin E.Y."/>
            <person name="Ashapkin V.V."/>
            <person name="Donova M.V."/>
        </authorList>
    </citation>
    <scope>NUCLEOTIDE SEQUENCE [LARGE SCALE GENOMIC DNA]</scope>
    <source>
        <strain evidence="1 2">VKM Ac-2033D</strain>
    </source>
</reference>
<proteinExistence type="predicted"/>
<keyword evidence="2" id="KW-1185">Reference proteome</keyword>